<dbReference type="Pfam" id="PF17210">
    <property type="entry name" value="SdrD_B"/>
    <property type="match status" value="1"/>
</dbReference>
<evidence type="ECO:0000313" key="5">
    <source>
        <dbReference type="EMBL" id="MBC9248544.1"/>
    </source>
</evidence>
<dbReference type="CDD" id="cd11304">
    <property type="entry name" value="Cadherin_repeat"/>
    <property type="match status" value="1"/>
</dbReference>
<dbReference type="RefSeq" id="WP_187795005.1">
    <property type="nucleotide sequence ID" value="NZ_JACOQL010000008.1"/>
</dbReference>
<keyword evidence="6" id="KW-1185">Reference proteome</keyword>
<keyword evidence="2" id="KW-0964">Secreted</keyword>
<sequence length="829" mass="86564">MTYYSSQYYKSYQWSAFTEADLLANGKNGTSIDRGDTFTVGIPTTKMSTTDNDATLSGDSTNCWWGTSGSSDRSGQNAKVNGVAVGCKMYAEQYHVLKGSDGKTYYMIEIKIEGHDSAGAGNGYFTFYGAQPPIGTSVTVVSTCNVSGSWVDYSCLGAGTTAPPNTPPTFTNVPANGIYCVNENNKLVVDLNASDKEGDALSFSIVGGADGASFTIDAKTGVLSFVNAPDYEKPTDSDGNNSYKVIVAVSDGKGGVTNKELTVNVCDVKEDGAQKCIVIEAEDMRLSCYTVKGATSASGGEYISLTGYNGSASTTFKGAAGEYDFSIRYWDAARGDGYIKVLVNGQEVKSIRLNTETGKWMDVSVDDLNLKYGDVITLKGSGKGCEYAIIDKIKLCPSEPEIKPGALEGRVFIDANKDGIDNNETGVSGVTVQLLNAAGAVVATMQTGADGSYKFNNLQPGDYSVVFPTEVDGMKLTDANVGGDDTVDSDANVTTGATGSYTVPAGGLVSHVDAGLYVPNAGPDASDDASGTCVSVAKTVNVLANDTDADGDSLTITKVDGQAITEGQSVTLDDGVIVTLSTGQLVFDASGSDYASLTIGQKANATYSYEISDGNGGIDTANVDMSYCGSLNTLETIKASLPEAGVIKLSMDTTGGEFYTAAVSGTGDQRFDGKSFDIVFCGAAQLPIKMGVNVPVTFHLATAEDAPASIVNEQNLDLVNWILNQDFTSIDNGDGTGKTYTEAEIQGAIWGLTDNFLFVNEANPTFGTKANAQEIYNLALANGEGFEAGEGDIIGLIVDPTAAAIAAGNKQPMIIGVEWNDLAEDCLCF</sequence>
<dbReference type="GO" id="GO:0005509">
    <property type="term" value="F:calcium ion binding"/>
    <property type="evidence" value="ECO:0007669"/>
    <property type="project" value="InterPro"/>
</dbReference>
<reference evidence="5" key="1">
    <citation type="submission" date="2020-08" db="EMBL/GenBank/DDBJ databases">
        <title>Paracoccus amoyensis sp. nov., isolated from the surface seawater at coast of Xiamen, Fujian.</title>
        <authorList>
            <person name="Lyu L."/>
        </authorList>
    </citation>
    <scope>NUCLEOTIDE SEQUENCE</scope>
    <source>
        <strain evidence="5">11-3</strain>
    </source>
</reference>
<dbReference type="InterPro" id="IPR008979">
    <property type="entry name" value="Galactose-bd-like_sf"/>
</dbReference>
<dbReference type="GO" id="GO:0016020">
    <property type="term" value="C:membrane"/>
    <property type="evidence" value="ECO:0007669"/>
    <property type="project" value="InterPro"/>
</dbReference>
<dbReference type="SUPFAM" id="SSF49785">
    <property type="entry name" value="Galactose-binding domain-like"/>
    <property type="match status" value="1"/>
</dbReference>
<keyword evidence="3" id="KW-0732">Signal</keyword>
<dbReference type="GO" id="GO:0004180">
    <property type="term" value="F:carboxypeptidase activity"/>
    <property type="evidence" value="ECO:0007669"/>
    <property type="project" value="UniProtKB-KW"/>
</dbReference>
<dbReference type="SUPFAM" id="SSF117074">
    <property type="entry name" value="Hypothetical protein PA1324"/>
    <property type="match status" value="1"/>
</dbReference>
<dbReference type="Pfam" id="PF17963">
    <property type="entry name" value="Big_9"/>
    <property type="match status" value="2"/>
</dbReference>
<comment type="caution">
    <text evidence="5">The sequence shown here is derived from an EMBL/GenBank/DDBJ whole genome shotgun (WGS) entry which is preliminary data.</text>
</comment>
<dbReference type="Proteomes" id="UP000608594">
    <property type="component" value="Unassembled WGS sequence"/>
</dbReference>
<name>A0A926JE64_9RHOB</name>
<dbReference type="InterPro" id="IPR013783">
    <property type="entry name" value="Ig-like_fold"/>
</dbReference>
<evidence type="ECO:0000256" key="1">
    <source>
        <dbReference type="ARBA" id="ARBA00004613"/>
    </source>
</evidence>
<feature type="domain" description="Cadherin" evidence="4">
    <location>
        <begin position="188"/>
        <end position="276"/>
    </location>
</feature>
<evidence type="ECO:0000256" key="2">
    <source>
        <dbReference type="ARBA" id="ARBA00022525"/>
    </source>
</evidence>
<comment type="subcellular location">
    <subcellularLocation>
        <location evidence="1">Secreted</location>
    </subcellularLocation>
</comment>
<dbReference type="GO" id="GO:0005576">
    <property type="term" value="C:extracellular region"/>
    <property type="evidence" value="ECO:0007669"/>
    <property type="project" value="UniProtKB-SubCell"/>
</dbReference>
<accession>A0A926JE64</accession>
<dbReference type="InterPro" id="IPR033764">
    <property type="entry name" value="Sdr_B"/>
</dbReference>
<organism evidence="5 6">
    <name type="scientific">Paracoccus amoyensis</name>
    <dbReference type="NCBI Taxonomy" id="2760093"/>
    <lineage>
        <taxon>Bacteria</taxon>
        <taxon>Pseudomonadati</taxon>
        <taxon>Pseudomonadota</taxon>
        <taxon>Alphaproteobacteria</taxon>
        <taxon>Rhodobacterales</taxon>
        <taxon>Paracoccaceae</taxon>
        <taxon>Paracoccus</taxon>
    </lineage>
</organism>
<dbReference type="SUPFAM" id="SSF49313">
    <property type="entry name" value="Cadherin-like"/>
    <property type="match status" value="1"/>
</dbReference>
<dbReference type="AlphaFoldDB" id="A0A926JE64"/>
<protein>
    <submittedName>
        <fullName evidence="5">Carboxypeptidase regulatory-like domain-containing protein</fullName>
    </submittedName>
</protein>
<dbReference type="InterPro" id="IPR002126">
    <property type="entry name" value="Cadherin-like_dom"/>
</dbReference>
<dbReference type="Gene3D" id="2.60.40.60">
    <property type="entry name" value="Cadherins"/>
    <property type="match status" value="1"/>
</dbReference>
<proteinExistence type="predicted"/>
<dbReference type="Gene3D" id="2.60.120.260">
    <property type="entry name" value="Galactose-binding domain-like"/>
    <property type="match status" value="1"/>
</dbReference>
<evidence type="ECO:0000256" key="3">
    <source>
        <dbReference type="ARBA" id="ARBA00022729"/>
    </source>
</evidence>
<keyword evidence="5" id="KW-0121">Carboxypeptidase</keyword>
<keyword evidence="5" id="KW-0645">Protease</keyword>
<evidence type="ECO:0000259" key="4">
    <source>
        <dbReference type="PROSITE" id="PS50268"/>
    </source>
</evidence>
<gene>
    <name evidence="5" type="ORF">H4P12_17925</name>
</gene>
<dbReference type="InterPro" id="IPR015919">
    <property type="entry name" value="Cadherin-like_sf"/>
</dbReference>
<dbReference type="PROSITE" id="PS50268">
    <property type="entry name" value="CADHERIN_2"/>
    <property type="match status" value="1"/>
</dbReference>
<evidence type="ECO:0000313" key="6">
    <source>
        <dbReference type="Proteomes" id="UP000608594"/>
    </source>
</evidence>
<dbReference type="Gene3D" id="2.60.40.10">
    <property type="entry name" value="Immunoglobulins"/>
    <property type="match status" value="1"/>
</dbReference>
<keyword evidence="5" id="KW-0378">Hydrolase</keyword>
<dbReference type="EMBL" id="JACOQL010000008">
    <property type="protein sequence ID" value="MBC9248544.1"/>
    <property type="molecule type" value="Genomic_DNA"/>
</dbReference>
<dbReference type="GO" id="GO:0007156">
    <property type="term" value="P:homophilic cell adhesion via plasma membrane adhesion molecules"/>
    <property type="evidence" value="ECO:0007669"/>
    <property type="project" value="InterPro"/>
</dbReference>
<dbReference type="InterPro" id="IPR051417">
    <property type="entry name" value="SDr/BOS_complex"/>
</dbReference>
<dbReference type="PANTHER" id="PTHR23303">
    <property type="entry name" value="CARBOXYPEPTIDASE REGULATORY REGION-CONTAINING"/>
    <property type="match status" value="1"/>
</dbReference>